<dbReference type="InterPro" id="IPR015943">
    <property type="entry name" value="WD40/YVTN_repeat-like_dom_sf"/>
</dbReference>
<evidence type="ECO:0000256" key="5">
    <source>
        <dbReference type="ARBA" id="ARBA00023242"/>
    </source>
</evidence>
<feature type="region of interest" description="Disordered" evidence="6">
    <location>
        <begin position="608"/>
        <end position="627"/>
    </location>
</feature>
<dbReference type="Pfam" id="PF23098">
    <property type="entry name" value="Beta-prop_NOL10_N"/>
    <property type="match status" value="1"/>
</dbReference>
<reference evidence="10" key="1">
    <citation type="submission" date="2023-01" db="EMBL/GenBank/DDBJ databases">
        <authorList>
            <person name="Van Ghelder C."/>
            <person name="Rancurel C."/>
        </authorList>
    </citation>
    <scope>NUCLEOTIDE SEQUENCE</scope>
    <source>
        <strain evidence="10">CNCM I-4278</strain>
    </source>
</reference>
<dbReference type="AlphaFoldDB" id="A0A9W4U8L8"/>
<feature type="domain" description="NUC153" evidence="7">
    <location>
        <begin position="627"/>
        <end position="655"/>
    </location>
</feature>
<dbReference type="GO" id="GO:0032040">
    <property type="term" value="C:small-subunit processome"/>
    <property type="evidence" value="ECO:0007669"/>
    <property type="project" value="TreeGrafter"/>
</dbReference>
<dbReference type="GO" id="GO:0000462">
    <property type="term" value="P:maturation of SSU-rRNA from tricistronic rRNA transcript (SSU-rRNA, 5.8S rRNA, LSU-rRNA)"/>
    <property type="evidence" value="ECO:0007669"/>
    <property type="project" value="TreeGrafter"/>
</dbReference>
<dbReference type="PANTHER" id="PTHR14927">
    <property type="entry name" value="NUCLEOLAR PROTEIN 10"/>
    <property type="match status" value="1"/>
</dbReference>
<evidence type="ECO:0000256" key="1">
    <source>
        <dbReference type="ARBA" id="ARBA00004604"/>
    </source>
</evidence>
<accession>A0A9W4U8L8</accession>
<feature type="compositionally biased region" description="Basic and acidic residues" evidence="6">
    <location>
        <begin position="575"/>
        <end position="596"/>
    </location>
</feature>
<feature type="compositionally biased region" description="Low complexity" evidence="6">
    <location>
        <begin position="753"/>
        <end position="763"/>
    </location>
</feature>
<dbReference type="InterPro" id="IPR056551">
    <property type="entry name" value="Beta-prop_NOL10_N"/>
</dbReference>
<dbReference type="Pfam" id="PF08159">
    <property type="entry name" value="NUC153"/>
    <property type="match status" value="1"/>
</dbReference>
<dbReference type="EMBL" id="CAOQHR010000003">
    <property type="protein sequence ID" value="CAI6331722.1"/>
    <property type="molecule type" value="Genomic_DNA"/>
</dbReference>
<feature type="region of interest" description="Disordered" evidence="6">
    <location>
        <begin position="575"/>
        <end position="601"/>
    </location>
</feature>
<dbReference type="Proteomes" id="UP001152607">
    <property type="component" value="Unassembled WGS sequence"/>
</dbReference>
<keyword evidence="11" id="KW-1185">Reference proteome</keyword>
<evidence type="ECO:0008006" key="12">
    <source>
        <dbReference type="Google" id="ProtNLM"/>
    </source>
</evidence>
<feature type="compositionally biased region" description="Basic and acidic residues" evidence="6">
    <location>
        <begin position="786"/>
        <end position="796"/>
    </location>
</feature>
<keyword evidence="5" id="KW-0539">Nucleus</keyword>
<dbReference type="GO" id="GO:0030686">
    <property type="term" value="C:90S preribosome"/>
    <property type="evidence" value="ECO:0007669"/>
    <property type="project" value="TreeGrafter"/>
</dbReference>
<dbReference type="Pfam" id="PF23097">
    <property type="entry name" value="NOL10_2nd"/>
    <property type="match status" value="1"/>
</dbReference>
<evidence type="ECO:0000313" key="10">
    <source>
        <dbReference type="EMBL" id="CAI6331722.1"/>
    </source>
</evidence>
<feature type="domain" description="Nucleolar protein 10-like N-terminal" evidence="9">
    <location>
        <begin position="75"/>
        <end position="468"/>
    </location>
</feature>
<dbReference type="PANTHER" id="PTHR14927:SF0">
    <property type="entry name" value="NUCLEOLAR PROTEIN 10"/>
    <property type="match status" value="1"/>
</dbReference>
<comment type="similarity">
    <text evidence="2">Belongs to the WD repeat NOL10/ENP2 family.</text>
</comment>
<evidence type="ECO:0000313" key="11">
    <source>
        <dbReference type="Proteomes" id="UP001152607"/>
    </source>
</evidence>
<evidence type="ECO:0000256" key="3">
    <source>
        <dbReference type="ARBA" id="ARBA00022574"/>
    </source>
</evidence>
<comment type="caution">
    <text evidence="10">The sequence shown here is derived from an EMBL/GenBank/DDBJ whole genome shotgun (WGS) entry which is preliminary data.</text>
</comment>
<feature type="domain" description="Nucleolar protein 10-like second" evidence="8">
    <location>
        <begin position="484"/>
        <end position="533"/>
    </location>
</feature>
<dbReference type="InterPro" id="IPR056550">
    <property type="entry name" value="NOL10_2nd"/>
</dbReference>
<name>A0A9W4U8L8_9PLEO</name>
<feature type="region of interest" description="Disordered" evidence="6">
    <location>
        <begin position="636"/>
        <end position="805"/>
    </location>
</feature>
<dbReference type="InterPro" id="IPR012580">
    <property type="entry name" value="NUC153"/>
</dbReference>
<feature type="compositionally biased region" description="Basic and acidic residues" evidence="6">
    <location>
        <begin position="764"/>
        <end position="774"/>
    </location>
</feature>
<evidence type="ECO:0000259" key="8">
    <source>
        <dbReference type="Pfam" id="PF23097"/>
    </source>
</evidence>
<gene>
    <name evidence="10" type="ORF">PDIGIT_LOCUS4750</name>
</gene>
<dbReference type="InterPro" id="IPR040382">
    <property type="entry name" value="NOL10/Enp2"/>
</dbReference>
<dbReference type="InterPro" id="IPR036322">
    <property type="entry name" value="WD40_repeat_dom_sf"/>
</dbReference>
<feature type="compositionally biased region" description="Basic and acidic residues" evidence="6">
    <location>
        <begin position="688"/>
        <end position="702"/>
    </location>
</feature>
<evidence type="ECO:0000256" key="4">
    <source>
        <dbReference type="ARBA" id="ARBA00022737"/>
    </source>
</evidence>
<organism evidence="10 11">
    <name type="scientific">Periconia digitata</name>
    <dbReference type="NCBI Taxonomy" id="1303443"/>
    <lineage>
        <taxon>Eukaryota</taxon>
        <taxon>Fungi</taxon>
        <taxon>Dikarya</taxon>
        <taxon>Ascomycota</taxon>
        <taxon>Pezizomycotina</taxon>
        <taxon>Dothideomycetes</taxon>
        <taxon>Pleosporomycetidae</taxon>
        <taxon>Pleosporales</taxon>
        <taxon>Massarineae</taxon>
        <taxon>Periconiaceae</taxon>
        <taxon>Periconia</taxon>
    </lineage>
</organism>
<keyword evidence="4" id="KW-0677">Repeat</keyword>
<evidence type="ECO:0000256" key="6">
    <source>
        <dbReference type="SAM" id="MobiDB-lite"/>
    </source>
</evidence>
<dbReference type="SUPFAM" id="SSF50978">
    <property type="entry name" value="WD40 repeat-like"/>
    <property type="match status" value="1"/>
</dbReference>
<evidence type="ECO:0000256" key="2">
    <source>
        <dbReference type="ARBA" id="ARBA00005264"/>
    </source>
</evidence>
<evidence type="ECO:0000259" key="9">
    <source>
        <dbReference type="Pfam" id="PF23098"/>
    </source>
</evidence>
<evidence type="ECO:0000259" key="7">
    <source>
        <dbReference type="Pfam" id="PF08159"/>
    </source>
</evidence>
<sequence length="805" mass="89663">MFGSLPPLSILPTTKSLEKTPPPLHPSTSFSSFTYWIVEDLLCDFSRTGISAQNPPPIWRSSPLCRILDQIAAAMKISNDSTVPVYTISGAEARPLPDWLIRKRKRSLKHDPEFANRVELLQDFEFEEASQVVRVSDDGQWVMSTGTYKPQIHVHNLPQLSLSFARHTNCLNETFVLLSSDYTKSIHLQTDRFVELHTAGGMHHSIRIPRFGRDLLYDKHSAEALIPSVGVNAEGLGEAYRLNLEVGRFMKSYEIDVGGDDTLTVGAGSLQGGIHAGSVNTGAIAEDSHGLAAFGTSLGTVEFWDPRSRNRVGILSAPNDAFEGRSEITALQFHRSGLEMAAGNSSGLVHLYDLRSPVPLLKKDQGYGYPIKNIIYLNSSTSTRAQTSEPKILTADKRIIKIWDGRNGEHWTSVEPSVDLNHVEWCKDSGMLLTANEGKQQHAFFIPQLGPAPKWCAFLDNIVEEMAEDPNDPNAFNKNPAGEVYDNFKFLTHPQLRQLNLDHLVGTTNLLRPYMHGYFVAQKLYEEARLISNPDMWQEQRQKSIKEKIEKERESRIRGNKKVSVKVNRKLAEKFQEREEKAERKRAQRVLEKGGDDEMLDADADAAPAVGDAEAQQSKPSGGVLHDPRFARLFQDEDFEVDEGSHEFQAINPVTSTKLPKGLTAVEEELVDDRKGSSDESSSESETEQIRPKKAANDDDNRISTSTYKKAGHNKQKGPQMVVSSSMSKRKAGPARDQSFGSRVTKLKDNSATSSRGGTTTVVGEREISFIPEKKSKKPTAASGEGQRHEKKDRRSASNNVFRNM</sequence>
<keyword evidence="3" id="KW-0853">WD repeat</keyword>
<dbReference type="Gene3D" id="2.130.10.10">
    <property type="entry name" value="YVTN repeat-like/Quinoprotein amine dehydrogenase"/>
    <property type="match status" value="1"/>
</dbReference>
<protein>
    <recommendedName>
        <fullName evidence="12">Nucleolar protein 10</fullName>
    </recommendedName>
</protein>
<comment type="subcellular location">
    <subcellularLocation>
        <location evidence="1">Nucleus</location>
        <location evidence="1">Nucleolus</location>
    </subcellularLocation>
</comment>
<proteinExistence type="inferred from homology"/>
<dbReference type="OrthoDB" id="273340at2759"/>